<feature type="transmembrane region" description="Helical" evidence="8">
    <location>
        <begin position="356"/>
        <end position="375"/>
    </location>
</feature>
<dbReference type="Pfam" id="PF00083">
    <property type="entry name" value="Sugar_tr"/>
    <property type="match status" value="1"/>
</dbReference>
<dbReference type="Proteomes" id="UP000747542">
    <property type="component" value="Unassembled WGS sequence"/>
</dbReference>
<evidence type="ECO:0000256" key="1">
    <source>
        <dbReference type="ARBA" id="ARBA00004651"/>
    </source>
</evidence>
<keyword evidence="3" id="KW-1003">Cell membrane</keyword>
<dbReference type="PANTHER" id="PTHR48021:SF1">
    <property type="entry name" value="GH07001P-RELATED"/>
    <property type="match status" value="1"/>
</dbReference>
<dbReference type="InterPro" id="IPR020846">
    <property type="entry name" value="MFS_dom"/>
</dbReference>
<dbReference type="EMBL" id="JAHLQT010007499">
    <property type="protein sequence ID" value="KAG7174630.1"/>
    <property type="molecule type" value="Genomic_DNA"/>
</dbReference>
<reference evidence="10" key="1">
    <citation type="journal article" date="2021" name="Sci. Adv.">
        <title>The American lobster genome reveals insights on longevity, neural, and immune adaptations.</title>
        <authorList>
            <person name="Polinski J.M."/>
            <person name="Zimin A.V."/>
            <person name="Clark K.F."/>
            <person name="Kohn A.B."/>
            <person name="Sadowski N."/>
            <person name="Timp W."/>
            <person name="Ptitsyn A."/>
            <person name="Khanna P."/>
            <person name="Romanova D.Y."/>
            <person name="Williams P."/>
            <person name="Greenwood S.J."/>
            <person name="Moroz L.L."/>
            <person name="Walt D.R."/>
            <person name="Bodnar A.G."/>
        </authorList>
    </citation>
    <scope>NUCLEOTIDE SEQUENCE</scope>
    <source>
        <strain evidence="10">GMGI-L3</strain>
    </source>
</reference>
<dbReference type="InterPro" id="IPR005828">
    <property type="entry name" value="MFS_sugar_transport-like"/>
</dbReference>
<dbReference type="Gene3D" id="1.20.1250.20">
    <property type="entry name" value="MFS general substrate transporter like domains"/>
    <property type="match status" value="1"/>
</dbReference>
<keyword evidence="7 8" id="KW-0472">Membrane</keyword>
<evidence type="ECO:0000256" key="6">
    <source>
        <dbReference type="ARBA" id="ARBA00022989"/>
    </source>
</evidence>
<proteinExistence type="predicted"/>
<evidence type="ECO:0000259" key="9">
    <source>
        <dbReference type="PROSITE" id="PS50850"/>
    </source>
</evidence>
<dbReference type="FunFam" id="1.20.1250.20:FF:000218">
    <property type="entry name" value="facilitated trehalose transporter Tret1"/>
    <property type="match status" value="1"/>
</dbReference>
<dbReference type="PROSITE" id="PS50850">
    <property type="entry name" value="MFS"/>
    <property type="match status" value="1"/>
</dbReference>
<keyword evidence="2" id="KW-0813">Transport</keyword>
<evidence type="ECO:0000256" key="4">
    <source>
        <dbReference type="ARBA" id="ARBA00022597"/>
    </source>
</evidence>
<feature type="transmembrane region" description="Helical" evidence="8">
    <location>
        <begin position="30"/>
        <end position="50"/>
    </location>
</feature>
<feature type="transmembrane region" description="Helical" evidence="8">
    <location>
        <begin position="6"/>
        <end position="23"/>
    </location>
</feature>
<evidence type="ECO:0000256" key="3">
    <source>
        <dbReference type="ARBA" id="ARBA00022475"/>
    </source>
</evidence>
<gene>
    <name evidence="10" type="primary">Tret1-2-L4</name>
    <name evidence="10" type="ORF">Hamer_G015764</name>
</gene>
<feature type="transmembrane region" description="Helical" evidence="8">
    <location>
        <begin position="89"/>
        <end position="111"/>
    </location>
</feature>
<dbReference type="GO" id="GO:0022857">
    <property type="term" value="F:transmembrane transporter activity"/>
    <property type="evidence" value="ECO:0007669"/>
    <property type="project" value="InterPro"/>
</dbReference>
<feature type="transmembrane region" description="Helical" evidence="8">
    <location>
        <begin position="261"/>
        <end position="281"/>
    </location>
</feature>
<feature type="domain" description="Major facilitator superfamily (MFS) profile" evidence="9">
    <location>
        <begin position="1"/>
        <end position="410"/>
    </location>
</feature>
<comment type="subcellular location">
    <subcellularLocation>
        <location evidence="1">Cell membrane</location>
        <topology evidence="1">Multi-pass membrane protein</topology>
    </subcellularLocation>
</comment>
<keyword evidence="6 8" id="KW-1133">Transmembrane helix</keyword>
<feature type="transmembrane region" description="Helical" evidence="8">
    <location>
        <begin position="56"/>
        <end position="77"/>
    </location>
</feature>
<dbReference type="InterPro" id="IPR036259">
    <property type="entry name" value="MFS_trans_sf"/>
</dbReference>
<evidence type="ECO:0000313" key="10">
    <source>
        <dbReference type="EMBL" id="KAG7174630.1"/>
    </source>
</evidence>
<feature type="transmembrane region" description="Helical" evidence="8">
    <location>
        <begin position="317"/>
        <end position="336"/>
    </location>
</feature>
<dbReference type="PRINTS" id="PR00171">
    <property type="entry name" value="SUGRTRNSPORT"/>
</dbReference>
<organism evidence="10 11">
    <name type="scientific">Homarus americanus</name>
    <name type="common">American lobster</name>
    <dbReference type="NCBI Taxonomy" id="6706"/>
    <lineage>
        <taxon>Eukaryota</taxon>
        <taxon>Metazoa</taxon>
        <taxon>Ecdysozoa</taxon>
        <taxon>Arthropoda</taxon>
        <taxon>Crustacea</taxon>
        <taxon>Multicrustacea</taxon>
        <taxon>Malacostraca</taxon>
        <taxon>Eumalacostraca</taxon>
        <taxon>Eucarida</taxon>
        <taxon>Decapoda</taxon>
        <taxon>Pleocyemata</taxon>
        <taxon>Astacidea</taxon>
        <taxon>Nephropoidea</taxon>
        <taxon>Nephropidae</taxon>
        <taxon>Homarus</taxon>
    </lineage>
</organism>
<feature type="transmembrane region" description="Helical" evidence="8">
    <location>
        <begin position="387"/>
        <end position="406"/>
    </location>
</feature>
<evidence type="ECO:0000256" key="7">
    <source>
        <dbReference type="ARBA" id="ARBA00023136"/>
    </source>
</evidence>
<dbReference type="SUPFAM" id="SSF103473">
    <property type="entry name" value="MFS general substrate transporter"/>
    <property type="match status" value="1"/>
</dbReference>
<accession>A0A8J5THS8</accession>
<dbReference type="PANTHER" id="PTHR48021">
    <property type="match status" value="1"/>
</dbReference>
<comment type="caution">
    <text evidence="10">The sequence shown here is derived from an EMBL/GenBank/DDBJ whole genome shotgun (WGS) entry which is preliminary data.</text>
</comment>
<dbReference type="InterPro" id="IPR005829">
    <property type="entry name" value="Sugar_transporter_CS"/>
</dbReference>
<feature type="transmembrane region" description="Helical" evidence="8">
    <location>
        <begin position="237"/>
        <end position="254"/>
    </location>
</feature>
<keyword evidence="5 8" id="KW-0812">Transmembrane</keyword>
<dbReference type="InterPro" id="IPR003663">
    <property type="entry name" value="Sugar/inositol_transpt"/>
</dbReference>
<evidence type="ECO:0000313" key="11">
    <source>
        <dbReference type="Proteomes" id="UP000747542"/>
    </source>
</evidence>
<dbReference type="PROSITE" id="PS00217">
    <property type="entry name" value="SUGAR_TRANSPORT_2"/>
    <property type="match status" value="1"/>
</dbReference>
<dbReference type="AlphaFoldDB" id="A0A8J5THS8"/>
<name>A0A8J5THS8_HOMAM</name>
<feature type="transmembrane region" description="Helical" evidence="8">
    <location>
        <begin position="197"/>
        <end position="217"/>
    </location>
</feature>
<evidence type="ECO:0000256" key="8">
    <source>
        <dbReference type="SAM" id="Phobius"/>
    </source>
</evidence>
<sequence length="415" mass="44805">MDMMGSALVIGSIPGLLMAGWLIGKIGRRCSLVVAVVPGMLGWLTIALAPDPTLLIVGRFLDGITAGMVSLAVITYATEIPDTRHRGSFGTIVCLMFLFGAGVCVCLGISLTWYQVAFVNVGVLLVYMIAIVPCLPESPTFLAVTNQTKEARDVLLRLRGADADVDGEIQLLKNLNQINGGSSRWGALLNCENMKRILLMSVLFFIQNFSGTSAVRVNATRILETSGVELDKDTSTILLFTVPIFGAFVLTLLVDRLGRRVCLVASLIPMMLAYCVLGFYIKFSHHSINFATLDPLDINLTNYTQDTQLTNSLDNKWSMVPLACLVVSIFAMNIGIESLPYHLASELFPTTIRSQAMCVCTVIGSVTSSAALQLYSPMQNLLGPAGLYWTYGAVSALGVPFTLLFVPETARQAVG</sequence>
<feature type="transmembrane region" description="Helical" evidence="8">
    <location>
        <begin position="117"/>
        <end position="135"/>
    </location>
</feature>
<evidence type="ECO:0000256" key="2">
    <source>
        <dbReference type="ARBA" id="ARBA00022448"/>
    </source>
</evidence>
<keyword evidence="4" id="KW-0762">Sugar transport</keyword>
<keyword evidence="11" id="KW-1185">Reference proteome</keyword>
<dbReference type="GO" id="GO:0005886">
    <property type="term" value="C:plasma membrane"/>
    <property type="evidence" value="ECO:0007669"/>
    <property type="project" value="UniProtKB-SubCell"/>
</dbReference>
<protein>
    <submittedName>
        <fullName evidence="10">Facilitated trehalose transporter Tret1-2-like 4</fullName>
    </submittedName>
</protein>
<evidence type="ECO:0000256" key="5">
    <source>
        <dbReference type="ARBA" id="ARBA00022692"/>
    </source>
</evidence>
<dbReference type="InterPro" id="IPR050549">
    <property type="entry name" value="MFS_Trehalose_Transporter"/>
</dbReference>